<evidence type="ECO:0000259" key="1">
    <source>
        <dbReference type="Pfam" id="PF13472"/>
    </source>
</evidence>
<protein>
    <submittedName>
        <fullName evidence="2">SGNH/GDSL hydrolase family protein</fullName>
        <ecNumber evidence="2">3.1.-.-</ecNumber>
    </submittedName>
</protein>
<dbReference type="InterPro" id="IPR036514">
    <property type="entry name" value="SGNH_hydro_sf"/>
</dbReference>
<dbReference type="EMBL" id="JBBPCC010000014">
    <property type="protein sequence ID" value="MEK8130424.1"/>
    <property type="molecule type" value="Genomic_DNA"/>
</dbReference>
<dbReference type="Proteomes" id="UP001469365">
    <property type="component" value="Unassembled WGS sequence"/>
</dbReference>
<comment type="caution">
    <text evidence="2">The sequence shown here is derived from an EMBL/GenBank/DDBJ whole genome shotgun (WGS) entry which is preliminary data.</text>
</comment>
<evidence type="ECO:0000313" key="3">
    <source>
        <dbReference type="Proteomes" id="UP001469365"/>
    </source>
</evidence>
<sequence length="207" mass="22857">METNEHSKWQGKSWCTLGDSISAAGGYQTLVSAALGFSTVRNEGRSGCPLTAGGDSDDGATVHIGRQMEPVYDCVTIFAGTNDFRLDKPMGRQEEKDIHTFYGAYVTLVEDILSKNPACRLNLWTPLQRDKDGYGIDSVNAQGHRLEDYVEAIQVIGARYALPVLNLYTESGFNRFTLGFLSDDRLHPNGEGFKRIAAMAIPFLKRI</sequence>
<name>A0ABU9DNV7_9BACL</name>
<accession>A0ABU9DNV7</accession>
<organism evidence="2 3">
    <name type="scientific">Paenibacillus filicis</name>
    <dbReference type="NCBI Taxonomy" id="669464"/>
    <lineage>
        <taxon>Bacteria</taxon>
        <taxon>Bacillati</taxon>
        <taxon>Bacillota</taxon>
        <taxon>Bacilli</taxon>
        <taxon>Bacillales</taxon>
        <taxon>Paenibacillaceae</taxon>
        <taxon>Paenibacillus</taxon>
    </lineage>
</organism>
<evidence type="ECO:0000313" key="2">
    <source>
        <dbReference type="EMBL" id="MEK8130424.1"/>
    </source>
</evidence>
<feature type="domain" description="SGNH hydrolase-type esterase" evidence="1">
    <location>
        <begin position="17"/>
        <end position="194"/>
    </location>
</feature>
<dbReference type="InterPro" id="IPR013830">
    <property type="entry name" value="SGNH_hydro"/>
</dbReference>
<dbReference type="Gene3D" id="3.40.50.1110">
    <property type="entry name" value="SGNH hydrolase"/>
    <property type="match status" value="1"/>
</dbReference>
<reference evidence="2 3" key="1">
    <citation type="submission" date="2024-04" db="EMBL/GenBank/DDBJ databases">
        <title>draft genome sequnece of Paenibacillus filicis.</title>
        <authorList>
            <person name="Kim D.-U."/>
        </authorList>
    </citation>
    <scope>NUCLEOTIDE SEQUENCE [LARGE SCALE GENOMIC DNA]</scope>
    <source>
        <strain evidence="2 3">KACC14197</strain>
    </source>
</reference>
<keyword evidence="2" id="KW-0378">Hydrolase</keyword>
<dbReference type="CDD" id="cd00229">
    <property type="entry name" value="SGNH_hydrolase"/>
    <property type="match status" value="1"/>
</dbReference>
<dbReference type="RefSeq" id="WP_341417561.1">
    <property type="nucleotide sequence ID" value="NZ_JBBPCC010000014.1"/>
</dbReference>
<proteinExistence type="predicted"/>
<dbReference type="EC" id="3.1.-.-" evidence="2"/>
<dbReference type="GO" id="GO:0016787">
    <property type="term" value="F:hydrolase activity"/>
    <property type="evidence" value="ECO:0007669"/>
    <property type="project" value="UniProtKB-KW"/>
</dbReference>
<dbReference type="SUPFAM" id="SSF52266">
    <property type="entry name" value="SGNH hydrolase"/>
    <property type="match status" value="1"/>
</dbReference>
<dbReference type="Pfam" id="PF13472">
    <property type="entry name" value="Lipase_GDSL_2"/>
    <property type="match status" value="1"/>
</dbReference>
<keyword evidence="3" id="KW-1185">Reference proteome</keyword>
<gene>
    <name evidence="2" type="ORF">WMW72_21175</name>
</gene>